<reference evidence="1" key="1">
    <citation type="submission" date="2021-02" db="EMBL/GenBank/DDBJ databases">
        <authorList>
            <person name="Vanwijnsberghe S."/>
        </authorList>
    </citation>
    <scope>NUCLEOTIDE SEQUENCE</scope>
    <source>
        <strain evidence="1">R-70211</strain>
    </source>
</reference>
<gene>
    <name evidence="1" type="ORF">R70211_03794</name>
</gene>
<protein>
    <submittedName>
        <fullName evidence="1">Uncharacterized protein</fullName>
    </submittedName>
</protein>
<comment type="caution">
    <text evidence="1">The sequence shown here is derived from an EMBL/GenBank/DDBJ whole genome shotgun (WGS) entry which is preliminary data.</text>
</comment>
<keyword evidence="2" id="KW-1185">Reference proteome</keyword>
<name>A0A9N8MVI1_9BURK</name>
<dbReference type="EMBL" id="CAJNAS010000010">
    <property type="protein sequence ID" value="CAE6909160.1"/>
    <property type="molecule type" value="Genomic_DNA"/>
</dbReference>
<dbReference type="Proteomes" id="UP000675121">
    <property type="component" value="Unassembled WGS sequence"/>
</dbReference>
<proteinExistence type="predicted"/>
<sequence length="33" mass="3768">MIALSPGLNLREHRFQMHHYLFQAGGPAYELAV</sequence>
<evidence type="ECO:0000313" key="2">
    <source>
        <dbReference type="Proteomes" id="UP000675121"/>
    </source>
</evidence>
<dbReference type="AlphaFoldDB" id="A0A9N8MVI1"/>
<accession>A0A9N8MVI1</accession>
<organism evidence="1 2">
    <name type="scientific">Paraburkholderia domus</name>
    <dbReference type="NCBI Taxonomy" id="2793075"/>
    <lineage>
        <taxon>Bacteria</taxon>
        <taxon>Pseudomonadati</taxon>
        <taxon>Pseudomonadota</taxon>
        <taxon>Betaproteobacteria</taxon>
        <taxon>Burkholderiales</taxon>
        <taxon>Burkholderiaceae</taxon>
        <taxon>Paraburkholderia</taxon>
    </lineage>
</organism>
<evidence type="ECO:0000313" key="1">
    <source>
        <dbReference type="EMBL" id="CAE6909160.1"/>
    </source>
</evidence>